<dbReference type="RefSeq" id="WP_377332825.1">
    <property type="nucleotide sequence ID" value="NZ_JBHSGB010000006.1"/>
</dbReference>
<keyword evidence="1" id="KW-0732">Signal</keyword>
<dbReference type="InterPro" id="IPR021457">
    <property type="entry name" value="DUF3108"/>
</dbReference>
<comment type="caution">
    <text evidence="2">The sequence shown here is derived from an EMBL/GenBank/DDBJ whole genome shotgun (WGS) entry which is preliminary data.</text>
</comment>
<name>A0ABV9JKG9_9GAMM</name>
<evidence type="ECO:0000313" key="3">
    <source>
        <dbReference type="Proteomes" id="UP001595962"/>
    </source>
</evidence>
<gene>
    <name evidence="2" type="ORF">ACFO3I_06935</name>
</gene>
<evidence type="ECO:0000313" key="2">
    <source>
        <dbReference type="EMBL" id="MFC4654751.1"/>
    </source>
</evidence>
<reference evidence="3" key="1">
    <citation type="journal article" date="2019" name="Int. J. Syst. Evol. Microbiol.">
        <title>The Global Catalogue of Microorganisms (GCM) 10K type strain sequencing project: providing services to taxonomists for standard genome sequencing and annotation.</title>
        <authorList>
            <consortium name="The Broad Institute Genomics Platform"/>
            <consortium name="The Broad Institute Genome Sequencing Center for Infectious Disease"/>
            <person name="Wu L."/>
            <person name="Ma J."/>
        </authorList>
    </citation>
    <scope>NUCLEOTIDE SEQUENCE [LARGE SCALE GENOMIC DNA]</scope>
    <source>
        <strain evidence="3">DT28</strain>
    </source>
</reference>
<evidence type="ECO:0000256" key="1">
    <source>
        <dbReference type="SAM" id="SignalP"/>
    </source>
</evidence>
<accession>A0ABV9JKG9</accession>
<feature type="signal peptide" evidence="1">
    <location>
        <begin position="1"/>
        <end position="24"/>
    </location>
</feature>
<dbReference type="Proteomes" id="UP001595962">
    <property type="component" value="Unassembled WGS sequence"/>
</dbReference>
<organism evidence="2 3">
    <name type="scientific">Rheinheimera marina</name>
    <dbReference type="NCBI Taxonomy" id="1774958"/>
    <lineage>
        <taxon>Bacteria</taxon>
        <taxon>Pseudomonadati</taxon>
        <taxon>Pseudomonadota</taxon>
        <taxon>Gammaproteobacteria</taxon>
        <taxon>Chromatiales</taxon>
        <taxon>Chromatiaceae</taxon>
        <taxon>Rheinheimera</taxon>
    </lineage>
</organism>
<proteinExistence type="predicted"/>
<protein>
    <submittedName>
        <fullName evidence="2">DUF3108 domain-containing protein</fullName>
    </submittedName>
</protein>
<feature type="chain" id="PRO_5047146228" evidence="1">
    <location>
        <begin position="25"/>
        <end position="244"/>
    </location>
</feature>
<dbReference type="EMBL" id="JBHSGB010000006">
    <property type="protein sequence ID" value="MFC4654751.1"/>
    <property type="molecule type" value="Genomic_DNA"/>
</dbReference>
<dbReference type="Pfam" id="PF11306">
    <property type="entry name" value="DUF3108"/>
    <property type="match status" value="1"/>
</dbReference>
<sequence length="244" mass="28554">MTRTMTKWRLIAPFFLLLTPLLQAEEASQTTLSPFEATYDAFRSGKKLGEAKRYLKQTDNGYELGYSSEVSFLIFDDKRSEQSWFVLNQGRLQPQRYLMQRTGTGKDRYYELNLDWTGKQLTVGKKRQPKALPWNNQWLDPLGYQLQMVLDLKAGKSDFVYQVLNRDGNEREYHYKQAAEELLLLPYGKLKTIRIERTEKDKQVLAWVAPELNYLLVRLWQAEDGVEQFDIQLSELNGHTASPK</sequence>
<keyword evidence="3" id="KW-1185">Reference proteome</keyword>